<dbReference type="VEuPathDB" id="FungiDB:A1O9_01730"/>
<proteinExistence type="predicted"/>
<keyword evidence="1" id="KW-0812">Transmembrane</keyword>
<organism evidence="2 3">
    <name type="scientific">Exophiala aquamarina CBS 119918</name>
    <dbReference type="NCBI Taxonomy" id="1182545"/>
    <lineage>
        <taxon>Eukaryota</taxon>
        <taxon>Fungi</taxon>
        <taxon>Dikarya</taxon>
        <taxon>Ascomycota</taxon>
        <taxon>Pezizomycotina</taxon>
        <taxon>Eurotiomycetes</taxon>
        <taxon>Chaetothyriomycetidae</taxon>
        <taxon>Chaetothyriales</taxon>
        <taxon>Herpotrichiellaceae</taxon>
        <taxon>Exophiala</taxon>
    </lineage>
</organism>
<sequence length="240" mass="27208">MASANDSGVSRFASSDEPTIAGPFSLFDGSFILEFLEPRPERNASSKYALSRSDWFSTAQSPPLHIHFLQSESLAVLSGQVGTTTTYDLVDTIHTPQNTGEATPYEITPMRPHTFWPHPDATEDTTFLLWAHPSPDDMDQKMDRLFFQNLLLYLSDISNGKEQMSILQIMLMQHVAATAMVIFSGAWFLGPLRWWVPWKLQALGATIAQWRGKKTLMQQYLSKEEWEDVQSRINGHQKTL</sequence>
<keyword evidence="1" id="KW-0472">Membrane</keyword>
<evidence type="ECO:0000313" key="3">
    <source>
        <dbReference type="Proteomes" id="UP000027920"/>
    </source>
</evidence>
<gene>
    <name evidence="2" type="ORF">A1O9_01730</name>
</gene>
<feature type="transmembrane region" description="Helical" evidence="1">
    <location>
        <begin position="171"/>
        <end position="190"/>
    </location>
</feature>
<dbReference type="STRING" id="1182545.A0A072PVJ9"/>
<keyword evidence="3" id="KW-1185">Reference proteome</keyword>
<accession>A0A072PVJ9</accession>
<keyword evidence="1" id="KW-1133">Transmembrane helix</keyword>
<reference evidence="2 3" key="1">
    <citation type="submission" date="2013-03" db="EMBL/GenBank/DDBJ databases">
        <title>The Genome Sequence of Exophiala aquamarina CBS 119918.</title>
        <authorList>
            <consortium name="The Broad Institute Genomics Platform"/>
            <person name="Cuomo C."/>
            <person name="de Hoog S."/>
            <person name="Gorbushina A."/>
            <person name="Walker B."/>
            <person name="Young S.K."/>
            <person name="Zeng Q."/>
            <person name="Gargeya S."/>
            <person name="Fitzgerald M."/>
            <person name="Haas B."/>
            <person name="Abouelleil A."/>
            <person name="Allen A.W."/>
            <person name="Alvarado L."/>
            <person name="Arachchi H.M."/>
            <person name="Berlin A.M."/>
            <person name="Chapman S.B."/>
            <person name="Gainer-Dewar J."/>
            <person name="Goldberg J."/>
            <person name="Griggs A."/>
            <person name="Gujja S."/>
            <person name="Hansen M."/>
            <person name="Howarth C."/>
            <person name="Imamovic A."/>
            <person name="Ireland A."/>
            <person name="Larimer J."/>
            <person name="McCowan C."/>
            <person name="Murphy C."/>
            <person name="Pearson M."/>
            <person name="Poon T.W."/>
            <person name="Priest M."/>
            <person name="Roberts A."/>
            <person name="Saif S."/>
            <person name="Shea T."/>
            <person name="Sisk P."/>
            <person name="Sykes S."/>
            <person name="Wortman J."/>
            <person name="Nusbaum C."/>
            <person name="Birren B."/>
        </authorList>
    </citation>
    <scope>NUCLEOTIDE SEQUENCE [LARGE SCALE GENOMIC DNA]</scope>
    <source>
        <strain evidence="2 3">CBS 119918</strain>
    </source>
</reference>
<dbReference type="AlphaFoldDB" id="A0A072PVJ9"/>
<name>A0A072PVJ9_9EURO</name>
<comment type="caution">
    <text evidence="2">The sequence shown here is derived from an EMBL/GenBank/DDBJ whole genome shotgun (WGS) entry which is preliminary data.</text>
</comment>
<evidence type="ECO:0000313" key="2">
    <source>
        <dbReference type="EMBL" id="KEF63752.1"/>
    </source>
</evidence>
<dbReference type="EMBL" id="AMGV01000001">
    <property type="protein sequence ID" value="KEF63752.1"/>
    <property type="molecule type" value="Genomic_DNA"/>
</dbReference>
<dbReference type="Proteomes" id="UP000027920">
    <property type="component" value="Unassembled WGS sequence"/>
</dbReference>
<dbReference type="GeneID" id="25276676"/>
<dbReference type="RefSeq" id="XP_013266342.1">
    <property type="nucleotide sequence ID" value="XM_013410888.1"/>
</dbReference>
<evidence type="ECO:0000256" key="1">
    <source>
        <dbReference type="SAM" id="Phobius"/>
    </source>
</evidence>
<dbReference type="HOGENOM" id="CLU_072380_0_0_1"/>
<dbReference type="OrthoDB" id="9976870at2759"/>
<protein>
    <submittedName>
        <fullName evidence="2">Uncharacterized protein</fullName>
    </submittedName>
</protein>